<name>U1FC20_TRESO</name>
<evidence type="ECO:0000313" key="4">
    <source>
        <dbReference type="Proteomes" id="UP000016646"/>
    </source>
</evidence>
<dbReference type="EMBL" id="AVQI01000001">
    <property type="protein sequence ID" value="ERK05160.1"/>
    <property type="molecule type" value="Genomic_DNA"/>
</dbReference>
<accession>U1FC20</accession>
<dbReference type="Pfam" id="PF00756">
    <property type="entry name" value="Esterase"/>
    <property type="match status" value="1"/>
</dbReference>
<dbReference type="InterPro" id="IPR029058">
    <property type="entry name" value="AB_hydrolase_fold"/>
</dbReference>
<organism evidence="1 3">
    <name type="scientific">Treponema socranskii subsp. socranskii VPI DR56BR1116 = ATCC 35536</name>
    <dbReference type="NCBI Taxonomy" id="1125725"/>
    <lineage>
        <taxon>Bacteria</taxon>
        <taxon>Pseudomonadati</taxon>
        <taxon>Spirochaetota</taxon>
        <taxon>Spirochaetia</taxon>
        <taxon>Spirochaetales</taxon>
        <taxon>Treponemataceae</taxon>
        <taxon>Treponema</taxon>
    </lineage>
</organism>
<protein>
    <submittedName>
        <fullName evidence="1 2">Esterase</fullName>
    </submittedName>
</protein>
<keyword evidence="4" id="KW-1185">Reference proteome</keyword>
<dbReference type="EMBL" id="AUZJ01000005">
    <property type="protein sequence ID" value="ERF61727.1"/>
    <property type="molecule type" value="Genomic_DNA"/>
</dbReference>
<dbReference type="RefSeq" id="WP_021329274.1">
    <property type="nucleotide sequence ID" value="NZ_AUZJ01000005.1"/>
</dbReference>
<gene>
    <name evidence="2" type="ORF">HMPREF0860_1631</name>
    <name evidence="1" type="ORF">HMPREF1325_1367</name>
</gene>
<dbReference type="STRING" id="1125725.HMPREF1325_1367"/>
<dbReference type="SUPFAM" id="SSF53474">
    <property type="entry name" value="alpha/beta-Hydrolases"/>
    <property type="match status" value="1"/>
</dbReference>
<comment type="caution">
    <text evidence="1">The sequence shown here is derived from an EMBL/GenBank/DDBJ whole genome shotgun (WGS) entry which is preliminary data.</text>
</comment>
<dbReference type="PANTHER" id="PTHR48098">
    <property type="entry name" value="ENTEROCHELIN ESTERASE-RELATED"/>
    <property type="match status" value="1"/>
</dbReference>
<dbReference type="AlphaFoldDB" id="U1FC20"/>
<evidence type="ECO:0000313" key="2">
    <source>
        <dbReference type="EMBL" id="ERK05160.1"/>
    </source>
</evidence>
<dbReference type="Proteomes" id="UP000016646">
    <property type="component" value="Unassembled WGS sequence"/>
</dbReference>
<dbReference type="InterPro" id="IPR050583">
    <property type="entry name" value="Mycobacterial_A85_antigen"/>
</dbReference>
<dbReference type="GO" id="GO:0016747">
    <property type="term" value="F:acyltransferase activity, transferring groups other than amino-acyl groups"/>
    <property type="evidence" value="ECO:0007669"/>
    <property type="project" value="TreeGrafter"/>
</dbReference>
<dbReference type="InterPro" id="IPR000801">
    <property type="entry name" value="Esterase-like"/>
</dbReference>
<dbReference type="Proteomes" id="UP000016412">
    <property type="component" value="Unassembled WGS sequence"/>
</dbReference>
<sequence length="272" mass="31284">MAHIECNFYSSALKKNTRCIVFIPLTSPDDYLNDVSKNYFENDTVFQTLYLLHGSYGYGDDYPLFSNIERYAQEKCLAVIMPSVENSAYIDLPGSSAFATYCGKELPEFLRTIFPLSKARKDTFVAGLSMGGYGALYLSFKNPHQYSCCAVMSGLADFSAINRMDMNYSKKMPENYKRLLFERGLKENQFNLYRMLEQYKDTIADLPQFYFTGGQDDPICKAIPDFAQKLSEKGCSVKNCTPQGKHDWNYWETHIQDVLNWLPVEGRCVYRQ</sequence>
<evidence type="ECO:0000313" key="3">
    <source>
        <dbReference type="Proteomes" id="UP000016412"/>
    </source>
</evidence>
<dbReference type="PANTHER" id="PTHR48098:SF1">
    <property type="entry name" value="DIACYLGLYCEROL ACYLTRANSFERASE_MYCOLYLTRANSFERASE AG85A"/>
    <property type="match status" value="1"/>
</dbReference>
<dbReference type="PATRIC" id="fig|1125725.3.peg.253"/>
<dbReference type="Gene3D" id="3.40.50.1820">
    <property type="entry name" value="alpha/beta hydrolase"/>
    <property type="match status" value="1"/>
</dbReference>
<evidence type="ECO:0000313" key="1">
    <source>
        <dbReference type="EMBL" id="ERF61727.1"/>
    </source>
</evidence>
<proteinExistence type="predicted"/>
<reference evidence="3 4" key="1">
    <citation type="submission" date="2013-08" db="EMBL/GenBank/DDBJ databases">
        <authorList>
            <person name="Durkin A.S."/>
            <person name="Haft D.R."/>
            <person name="McCorrison J."/>
            <person name="Torralba M."/>
            <person name="Gillis M."/>
            <person name="Haft D.H."/>
            <person name="Methe B."/>
            <person name="Sutton G."/>
            <person name="Nelson K.E."/>
        </authorList>
    </citation>
    <scope>NUCLEOTIDE SEQUENCE [LARGE SCALE GENOMIC DNA]</scope>
    <source>
        <strain evidence="2 4">ATCC 35536</strain>
        <strain evidence="1 3">VPI DR56BR1116</strain>
    </source>
</reference>
<dbReference type="eggNOG" id="COG0627">
    <property type="taxonomic scope" value="Bacteria"/>
</dbReference>